<comment type="caution">
    <text evidence="1">The sequence shown here is derived from an EMBL/GenBank/DDBJ whole genome shotgun (WGS) entry which is preliminary data.</text>
</comment>
<reference evidence="1 2" key="1">
    <citation type="submission" date="2015-05" db="EMBL/GenBank/DDBJ databases">
        <title>Evolution of Trichinella species and genotypes.</title>
        <authorList>
            <person name="Korhonen P.K."/>
            <person name="Edoardo P."/>
            <person name="Giuseppe L.R."/>
            <person name="Gasser R.B."/>
        </authorList>
    </citation>
    <scope>NUCLEOTIDE SEQUENCE [LARGE SCALE GENOMIC DNA]</scope>
    <source>
        <strain evidence="1">ISS10</strain>
    </source>
</reference>
<accession>A0A0V1KIT3</accession>
<keyword evidence="2" id="KW-1185">Reference proteome</keyword>
<proteinExistence type="predicted"/>
<name>A0A0V1KIT3_9BILA</name>
<dbReference type="EMBL" id="JYDW01001303">
    <property type="protein sequence ID" value="KRZ47140.1"/>
    <property type="molecule type" value="Genomic_DNA"/>
</dbReference>
<dbReference type="AlphaFoldDB" id="A0A0V1KIT3"/>
<evidence type="ECO:0000313" key="1">
    <source>
        <dbReference type="EMBL" id="KRZ47140.1"/>
    </source>
</evidence>
<evidence type="ECO:0000313" key="2">
    <source>
        <dbReference type="Proteomes" id="UP000054721"/>
    </source>
</evidence>
<organism evidence="1 2">
    <name type="scientific">Trichinella nativa</name>
    <dbReference type="NCBI Taxonomy" id="6335"/>
    <lineage>
        <taxon>Eukaryota</taxon>
        <taxon>Metazoa</taxon>
        <taxon>Ecdysozoa</taxon>
        <taxon>Nematoda</taxon>
        <taxon>Enoplea</taxon>
        <taxon>Dorylaimia</taxon>
        <taxon>Trichinellida</taxon>
        <taxon>Trichinellidae</taxon>
        <taxon>Trichinella</taxon>
    </lineage>
</organism>
<protein>
    <submittedName>
        <fullName evidence="1">Uncharacterized protein</fullName>
    </submittedName>
</protein>
<gene>
    <name evidence="1" type="ORF">T02_8355</name>
</gene>
<dbReference type="Proteomes" id="UP000054721">
    <property type="component" value="Unassembled WGS sequence"/>
</dbReference>
<sequence length="78" mass="9132">MRRSRTDLNCSLSYMGRSITDPFSSLTYLASWRLKMELFRVNRLSYFPPLDTRTQRGCNTPRLLSLSSPVDFMMKTTD</sequence>